<dbReference type="Pfam" id="PF13715">
    <property type="entry name" value="CarbopepD_reg_2"/>
    <property type="match status" value="1"/>
</dbReference>
<dbReference type="Proteomes" id="UP000464214">
    <property type="component" value="Chromosome"/>
</dbReference>
<evidence type="ECO:0000313" key="4">
    <source>
        <dbReference type="Proteomes" id="UP000464214"/>
    </source>
</evidence>
<dbReference type="Gene3D" id="1.50.10.20">
    <property type="match status" value="1"/>
</dbReference>
<evidence type="ECO:0000256" key="1">
    <source>
        <dbReference type="SAM" id="MobiDB-lite"/>
    </source>
</evidence>
<dbReference type="Pfam" id="PF00207">
    <property type="entry name" value="A2M"/>
    <property type="match status" value="1"/>
</dbReference>
<dbReference type="InterPro" id="IPR041246">
    <property type="entry name" value="Bact_MG10"/>
</dbReference>
<dbReference type="RefSeq" id="WP_160691104.1">
    <property type="nucleotide sequence ID" value="NZ_CP047897.1"/>
</dbReference>
<proteinExistence type="predicted"/>
<dbReference type="SUPFAM" id="SSF56935">
    <property type="entry name" value="Porins"/>
    <property type="match status" value="1"/>
</dbReference>
<name>A0A6P1NUP4_9BACT</name>
<evidence type="ECO:0000313" key="3">
    <source>
        <dbReference type="EMBL" id="QHL87576.1"/>
    </source>
</evidence>
<dbReference type="GO" id="GO:0004866">
    <property type="term" value="F:endopeptidase inhibitor activity"/>
    <property type="evidence" value="ECO:0007669"/>
    <property type="project" value="InterPro"/>
</dbReference>
<dbReference type="Pfam" id="PF17973">
    <property type="entry name" value="bMG10"/>
    <property type="match status" value="1"/>
</dbReference>
<dbReference type="Gene3D" id="2.20.130.20">
    <property type="match status" value="1"/>
</dbReference>
<dbReference type="InterPro" id="IPR012910">
    <property type="entry name" value="Plug_dom"/>
</dbReference>
<dbReference type="Gene3D" id="2.170.130.10">
    <property type="entry name" value="TonB-dependent receptor, plug domain"/>
    <property type="match status" value="1"/>
</dbReference>
<sequence>MLLFLGTFTALSQRNLGNSRTSSYYTYVYQLTNQEAREVFTNGIYRVEPSYFHTVIDSFQTDWSYSRPLPVGHYLFTHAAGADLEFELKTQAGFQVKLLDNQRDLAVLVHDSLGNVIPTAQVKINKRTVPFDQATHTYRLANYKKGGLLTVQAESFTFYQPVTNGKRSAALWKKILFQRPIYYLWSPFRDIVQTARFGSPQGIVRSLFSLFNKDLRRNSKQQFKEYLVLNKPMYRPGDTVRYKAFITTYKGKPYKKPLAVSLYDYGKTKALGTVQPYRDGAYEGSFILHDSLKLTLDRQINLHLSAVGKKKKIISRANFKYEDYELKENNYSLRLQQEEHYAGQTNAVLLKGTDANGLTLPDARVELVVLTTAVKQSQLPSQFIPDTLWQHKQALNQNGETTIPLPPTIFPKAGITYKVQAAFLNASNERSTKGATGEYFYQQGHFRLTLKQDSLLAEYLEGEKSLTKQAILEIEGKDEETFKTQLLQLPALVPLHPYARAYLLKSVTPSPALSKHSDYLDLEDEQDQVQFYIDRKLDSLHLVLNNPRGLPFWYFIYRKNALVSRGQGTQQEWTKTLPLHGEEPFYVSLQYAWAGQIQQKELGAPFPKQELTVALQAPPVVYPGQQTSITLEVKDAKGKPASNVDLTAYALTSKFKNTSPPTVPFYGFYKGRKSLSEFKLTPLDDQTLEHSTLLSWQAWHQKLGLDSLIYYQALYPAQGQFTHYSSTKDSLTQLAPFVVDSGRLVPVHVVYLDQVPVYFSGNGVDAPYSFATTAGYHTLKLRTARHIITLDSVYLRERQKLTLVIDQRKNQNLLKEASKGKFTDLERNNLSQYLFEVEKTPHRGLVYLQQGNQVQRLPMHDSRGYMPYYANQRYGSVLVGPFRPDTMRFKELGHFSTVFTPEPNFLYRFEPGLLKMRERQILHPSYGLSLGYETLSNQILIQEALTEKKLKAVWEKQEEAFWQDRIYSFNPRYSSPPGKGKLVWRFDSTFIRKANPELVFLYKAGAPVDSIQIFAGTTTTLNAVAPGTYTLTLAYPDRQQLSTQLSIQANGALHLTFTSAQVKPAIAQSKALEKVVQQRILKEQQRQTEATQPAPPTVPVTTALTDGSSSYSFQVRGTVVDKESGDPLPGVTVLVKGTTVGAATDINGEYTIYAPSLGTLVFSYIGYVQQQIGIKGESRINAALAGDTRQLQEVVVTAYGESREKRTLSASVATVNNQLQGQVAGVRVTGGIQEIRGISSMYGNKAANALIIVDGLPFSGELKDIDPQSIASMTTLQGTDATSLYGAAGQNGIILITTKNGLKTANNMQNTAHSDQSSEEADEASIRSYFSDYAFWQPRLATDRQGKVTFPVTFPDNVTSWNAYVLAMDSKKRSGSTSTQIKSFKAMMATLSGPRFLIEGDRSQLVGKAVNYLPDTATVQVRFSLNGKDLMQKEVKLGRLHTDSLWIEAPAIAPDSVESLFMVRQANGYADGERRQIVVYKKGVVERTAQFLSLPTDTTLTLTFDARKGPVRLYAQSNLVQVMQDEINYLHRNEYWCNEQAASKLKGLLWKKRIQEGQGQPFAHDRMVRRLIKHLEKTQQPDGAWSWWTKGPTHVWISQHATQALIMAQQETYATNFKKEPLIEQLTYLVESKNGQDKVRALETLYLLKAKVDFAAYIPKLEKQTGITLEEQLRLTRLRQQLNMPAPLDTLQKYRQTTMLGGVYWGKENSSLFDNHISNTLLAYDILKATGNHSKDLRSIQAYLLNERRTGHWRNTYESARVLETLLPDLVKDKTPLQQNQVQLAGPLQGTFTRFPVDTTFTPGQPLTLRKQGSLPLYLSVSQDQWVAQPARVDKDFVVRTSFANSKTATATLEAGKPVELQVEVEVKGDASYVMIEVPIPAGCSYDAKTTWGRNESHREYFRNKVAIFSDHLKKGKYTFTIQLLPRYKGTYTVNPAKAELMYFPTFFGREGVKTVEVK</sequence>
<dbReference type="Gene3D" id="2.60.40.1930">
    <property type="match status" value="1"/>
</dbReference>
<dbReference type="InterPro" id="IPR051802">
    <property type="entry name" value="YfhM-like"/>
</dbReference>
<accession>A0A6P1NUP4</accession>
<dbReference type="KEGG" id="nib:GU926_09045"/>
<dbReference type="Gene3D" id="2.60.40.1120">
    <property type="entry name" value="Carboxypeptidase-like, regulatory domain"/>
    <property type="match status" value="1"/>
</dbReference>
<dbReference type="SMART" id="SM01360">
    <property type="entry name" value="A2M"/>
    <property type="match status" value="1"/>
</dbReference>
<keyword evidence="4" id="KW-1185">Reference proteome</keyword>
<dbReference type="PANTHER" id="PTHR40094">
    <property type="entry name" value="ALPHA-2-MACROGLOBULIN HOMOLOG"/>
    <property type="match status" value="1"/>
</dbReference>
<dbReference type="EMBL" id="CP047897">
    <property type="protein sequence ID" value="QHL87576.1"/>
    <property type="molecule type" value="Genomic_DNA"/>
</dbReference>
<dbReference type="InterPro" id="IPR008969">
    <property type="entry name" value="CarboxyPept-like_regulatory"/>
</dbReference>
<dbReference type="InterPro" id="IPR008930">
    <property type="entry name" value="Terpenoid_cyclase/PrenylTrfase"/>
</dbReference>
<feature type="domain" description="Alpha-2-macroglobulin" evidence="2">
    <location>
        <begin position="1334"/>
        <end position="1423"/>
    </location>
</feature>
<feature type="region of interest" description="Disordered" evidence="1">
    <location>
        <begin position="1084"/>
        <end position="1103"/>
    </location>
</feature>
<dbReference type="PANTHER" id="PTHR40094:SF1">
    <property type="entry name" value="UBIQUITIN DOMAIN-CONTAINING PROTEIN"/>
    <property type="match status" value="1"/>
</dbReference>
<organism evidence="3 4">
    <name type="scientific">Nibribacter ruber</name>
    <dbReference type="NCBI Taxonomy" id="2698458"/>
    <lineage>
        <taxon>Bacteria</taxon>
        <taxon>Pseudomonadati</taxon>
        <taxon>Bacteroidota</taxon>
        <taxon>Cytophagia</taxon>
        <taxon>Cytophagales</taxon>
        <taxon>Hymenobacteraceae</taxon>
        <taxon>Nibribacter</taxon>
    </lineage>
</organism>
<dbReference type="InterPro" id="IPR001599">
    <property type="entry name" value="Macroglobln_a2"/>
</dbReference>
<dbReference type="Pfam" id="PF07715">
    <property type="entry name" value="Plug"/>
    <property type="match status" value="1"/>
</dbReference>
<evidence type="ECO:0000259" key="2">
    <source>
        <dbReference type="SMART" id="SM01360"/>
    </source>
</evidence>
<dbReference type="SUPFAM" id="SSF48239">
    <property type="entry name" value="Terpenoid cyclases/Protein prenyltransferases"/>
    <property type="match status" value="1"/>
</dbReference>
<protein>
    <submittedName>
        <fullName evidence="3">TonB-dependent receptor plug domain-containing protein</fullName>
    </submittedName>
</protein>
<dbReference type="InterPro" id="IPR037066">
    <property type="entry name" value="Plug_dom_sf"/>
</dbReference>
<dbReference type="SUPFAM" id="SSF49464">
    <property type="entry name" value="Carboxypeptidase regulatory domain-like"/>
    <property type="match status" value="1"/>
</dbReference>
<keyword evidence="3" id="KW-0675">Receptor</keyword>
<reference evidence="3 4" key="1">
    <citation type="submission" date="2020-01" db="EMBL/GenBank/DDBJ databases">
        <authorList>
            <person name="Kim M."/>
        </authorList>
    </citation>
    <scope>NUCLEOTIDE SEQUENCE [LARGE SCALE GENOMIC DNA]</scope>
    <source>
        <strain evidence="3 4">BT10</strain>
    </source>
</reference>
<gene>
    <name evidence="3" type="ORF">GU926_09045</name>
</gene>